<sequence>MEVMAKRDNKVIMEVRASRATMEDKAIKANKDNKVIMEVLAKVDNRVIMEVMAKVDNRVIMEVMAKRVTMVKAQMLDTIVRVKGLMATNKGTTTLLLPRPVLGSLWMLFTFKDFWTIYIRTCN</sequence>
<dbReference type="EMBL" id="OW240922">
    <property type="protein sequence ID" value="CAH2321186.1"/>
    <property type="molecule type" value="Genomic_DNA"/>
</dbReference>
<proteinExistence type="predicted"/>
<gene>
    <name evidence="1" type="ORF">PECUL_23A060442</name>
</gene>
<evidence type="ECO:0000313" key="2">
    <source>
        <dbReference type="Proteomes" id="UP001295444"/>
    </source>
</evidence>
<evidence type="ECO:0000313" key="1">
    <source>
        <dbReference type="EMBL" id="CAH2321186.1"/>
    </source>
</evidence>
<accession>A0AAD1WT41</accession>
<reference evidence="1" key="1">
    <citation type="submission" date="2022-03" db="EMBL/GenBank/DDBJ databases">
        <authorList>
            <person name="Alioto T."/>
            <person name="Alioto T."/>
            <person name="Gomez Garrido J."/>
        </authorList>
    </citation>
    <scope>NUCLEOTIDE SEQUENCE</scope>
</reference>
<name>A0AAD1WT41_PELCU</name>
<protein>
    <submittedName>
        <fullName evidence="1">Uncharacterized protein</fullName>
    </submittedName>
</protein>
<organism evidence="1 2">
    <name type="scientific">Pelobates cultripes</name>
    <name type="common">Western spadefoot toad</name>
    <dbReference type="NCBI Taxonomy" id="61616"/>
    <lineage>
        <taxon>Eukaryota</taxon>
        <taxon>Metazoa</taxon>
        <taxon>Chordata</taxon>
        <taxon>Craniata</taxon>
        <taxon>Vertebrata</taxon>
        <taxon>Euteleostomi</taxon>
        <taxon>Amphibia</taxon>
        <taxon>Batrachia</taxon>
        <taxon>Anura</taxon>
        <taxon>Pelobatoidea</taxon>
        <taxon>Pelobatidae</taxon>
        <taxon>Pelobates</taxon>
    </lineage>
</organism>
<dbReference type="AlphaFoldDB" id="A0AAD1WT41"/>
<keyword evidence="2" id="KW-1185">Reference proteome</keyword>
<dbReference type="Proteomes" id="UP001295444">
    <property type="component" value="Chromosome 11"/>
</dbReference>